<name>A0A1H8EMU1_9BACL</name>
<evidence type="ECO:0000313" key="1">
    <source>
        <dbReference type="EMBL" id="SEN20700.1"/>
    </source>
</evidence>
<sequence>MEKDNKETREEELAEELSVCDLIHEEMEEQYHVSGLTYMKPDPDDEQESAK</sequence>
<keyword evidence="2" id="KW-1185">Reference proteome</keyword>
<protein>
    <submittedName>
        <fullName evidence="1">Uncharacterized protein</fullName>
    </submittedName>
</protein>
<dbReference type="RefSeq" id="WP_170839841.1">
    <property type="nucleotide sequence ID" value="NZ_FOCQ01000007.1"/>
</dbReference>
<reference evidence="1 2" key="1">
    <citation type="submission" date="2016-10" db="EMBL/GenBank/DDBJ databases">
        <authorList>
            <person name="de Groot N.N."/>
        </authorList>
    </citation>
    <scope>NUCLEOTIDE SEQUENCE [LARGE SCALE GENOMIC DNA]</scope>
    <source>
        <strain evidence="1 2">DSM 46701</strain>
    </source>
</reference>
<dbReference type="AlphaFoldDB" id="A0A1H8EMU1"/>
<organism evidence="1 2">
    <name type="scientific">Lihuaxuella thermophila</name>
    <dbReference type="NCBI Taxonomy" id="1173111"/>
    <lineage>
        <taxon>Bacteria</taxon>
        <taxon>Bacillati</taxon>
        <taxon>Bacillota</taxon>
        <taxon>Bacilli</taxon>
        <taxon>Bacillales</taxon>
        <taxon>Thermoactinomycetaceae</taxon>
        <taxon>Lihuaxuella</taxon>
    </lineage>
</organism>
<dbReference type="Proteomes" id="UP000199695">
    <property type="component" value="Unassembled WGS sequence"/>
</dbReference>
<dbReference type="EMBL" id="FOCQ01000007">
    <property type="protein sequence ID" value="SEN20700.1"/>
    <property type="molecule type" value="Genomic_DNA"/>
</dbReference>
<proteinExistence type="predicted"/>
<evidence type="ECO:0000313" key="2">
    <source>
        <dbReference type="Proteomes" id="UP000199695"/>
    </source>
</evidence>
<accession>A0A1H8EMU1</accession>
<gene>
    <name evidence="1" type="ORF">SAMN05444955_10771</name>
</gene>